<dbReference type="SUPFAM" id="SSF52129">
    <property type="entry name" value="Caspase-like"/>
    <property type="match status" value="1"/>
</dbReference>
<evidence type="ECO:0000256" key="1">
    <source>
        <dbReference type="ARBA" id="ARBA00022729"/>
    </source>
</evidence>
<keyword evidence="4" id="KW-1185">Reference proteome</keyword>
<dbReference type="InterPro" id="IPR029031">
    <property type="entry name" value="Gingipain_N_sf"/>
</dbReference>
<sequence>MIQRFGDFSHPTLYFSADEKTISYTYQIKTTERGLNSSIELKNVVYKTISANELEGLDVANVPSKIDAKVFYSSARGVGYKTIRFNPIIKKGNTYQKVVSYTFPVPLNRTSTQLKVENKAQAISNSVLAEGTWRRFYVEENGIQRIDRGFLSNLGYNVGTIDPSKIKIYSYGGRMMPYLNSDNLFYDIPQLSIEVVGGNDGSFDSGDYILFYGESTRGYNPEFKTHVNAYTDRAYYYIRVEGDNGKRVTPYNEPIGIPQHVLTSFTERQFYESDEENPAKAGRRWIGDRFDIQSERTYSFDFANLVPNSTMRVIPFTASASNGGSHTISVDGQELITVGYGNSLANFKDTNPISIPGKESFDITLTYNNEGNPSNIGYLDFLAVEAQRQLRSADKQLIFSNEEVETLSGIGEYRIEDAQNISAVWDITSPYSVSAISNTDNSSLLTFNAPMGTKKLYAAIEEGKFFTPRIDNTSQVSNQNLKGTIFNNGQGGFEDIDYLVITSQELKAQAERLAQHRAESDNLTTRVVTLDQIYHEFGPGAQDIVAIRNFVKYVYDNASGDTNRLKYLCLFGDTSLDYKNRLRDNNNIVPTYHAFVSNSGGAANFMSDDFFGMMDAQEGRLDTENSVNKLDIAVGRILADTPQLAKEMVDKIIAYETEPSYGRWRNNFVLISDDVDEVWEHSDIQVELDSLGDDLSLRQPFINVYKIHSDAFLQESSAGGDRYPRVNEAIANAVEVGASVINYFGHGGEDGLAKEFIVTKGQVQDYSNTNKYNLLITVTCEFTRFDNPLRKTAGEYNYWNPQGGSIAMITTTRTIDANNGDIINDTLARYLFNYDNNLVLDTAAESFRKAKVELSSRSKRVLFFVGDPALKIAFPKPEIQLTAINDSPITNGIEQIKALDKVKISGNLVNSSGQVVTNYNGTLETTIFDKRIARETLANDNVSNGGNVLKLQFTTLGNIIYRGQASITNGLFDFEFVVPKDIQLNVGKGRISFYAKREGVLEDQRGYNNDILIGGLNENAPEDNIGPEIELFMNYEGFVSGGITNESPFIIAKLSDENGINTTGGVGHDLIAYLDGDESNPYVVNDYYESNVDDFTKGTVSYKLRDIEPGLHTLTFRAWDTYNNSATSEIQFVVADDQGIKVEHVLNYPNPFTSYTEFWFDHNRPFEPLEVQVQVFTVSGKIVWSRNQTIVSEGRSRDITWDGRDDFGSRIGKGVYVYKLTVRSTLTNKKTEKYEKLVIL</sequence>
<evidence type="ECO:0000259" key="2">
    <source>
        <dbReference type="Pfam" id="PF01364"/>
    </source>
</evidence>
<proteinExistence type="predicted"/>
<comment type="caution">
    <text evidence="3">The sequence shown here is derived from an EMBL/GenBank/DDBJ whole genome shotgun (WGS) entry which is preliminary data.</text>
</comment>
<dbReference type="EMBL" id="BAAAFG010000016">
    <property type="protein sequence ID" value="GAA0873582.1"/>
    <property type="molecule type" value="Genomic_DNA"/>
</dbReference>
<dbReference type="InterPro" id="IPR001769">
    <property type="entry name" value="Gingipain"/>
</dbReference>
<accession>A0ABN1MK25</accession>
<dbReference type="Pfam" id="PF01364">
    <property type="entry name" value="Peptidase_C25"/>
    <property type="match status" value="1"/>
</dbReference>
<gene>
    <name evidence="3" type="primary">porU</name>
    <name evidence="3" type="ORF">GCM10009117_27290</name>
</gene>
<dbReference type="InterPro" id="IPR029030">
    <property type="entry name" value="Caspase-like_dom_sf"/>
</dbReference>
<name>A0ABN1MK25_9FLAO</name>
<reference evidence="3 4" key="1">
    <citation type="journal article" date="2019" name="Int. J. Syst. Evol. Microbiol.">
        <title>The Global Catalogue of Microorganisms (GCM) 10K type strain sequencing project: providing services to taxonomists for standard genome sequencing and annotation.</title>
        <authorList>
            <consortium name="The Broad Institute Genomics Platform"/>
            <consortium name="The Broad Institute Genome Sequencing Center for Infectious Disease"/>
            <person name="Wu L."/>
            <person name="Ma J."/>
        </authorList>
    </citation>
    <scope>NUCLEOTIDE SEQUENCE [LARGE SCALE GENOMIC DNA]</scope>
    <source>
        <strain evidence="3 4">JCM 16082</strain>
    </source>
</reference>
<dbReference type="InterPro" id="IPR026444">
    <property type="entry name" value="Secre_tail"/>
</dbReference>
<dbReference type="NCBIfam" id="TIGR04183">
    <property type="entry name" value="Por_Secre_tail"/>
    <property type="match status" value="1"/>
</dbReference>
<dbReference type="CDD" id="cd02258">
    <property type="entry name" value="Peptidase_C25_N"/>
    <property type="match status" value="1"/>
</dbReference>
<feature type="domain" description="Gingipain" evidence="2">
    <location>
        <begin position="498"/>
        <end position="871"/>
    </location>
</feature>
<dbReference type="Proteomes" id="UP001500507">
    <property type="component" value="Unassembled WGS sequence"/>
</dbReference>
<dbReference type="Gene3D" id="3.40.50.10390">
    <property type="entry name" value="Gingipain r, domain 1"/>
    <property type="match status" value="1"/>
</dbReference>
<evidence type="ECO:0000313" key="3">
    <source>
        <dbReference type="EMBL" id="GAA0873582.1"/>
    </source>
</evidence>
<organism evidence="3 4">
    <name type="scientific">Gangjinia marincola</name>
    <dbReference type="NCBI Taxonomy" id="578463"/>
    <lineage>
        <taxon>Bacteria</taxon>
        <taxon>Pseudomonadati</taxon>
        <taxon>Bacteroidota</taxon>
        <taxon>Flavobacteriia</taxon>
        <taxon>Flavobacteriales</taxon>
        <taxon>Flavobacteriaceae</taxon>
        <taxon>Gangjinia</taxon>
    </lineage>
</organism>
<keyword evidence="1" id="KW-0732">Signal</keyword>
<dbReference type="Gene3D" id="3.40.50.1460">
    <property type="match status" value="1"/>
</dbReference>
<protein>
    <submittedName>
        <fullName evidence="3">Type IX secretion system sortase PorU</fullName>
    </submittedName>
</protein>
<dbReference type="Gene3D" id="2.60.40.4070">
    <property type="match status" value="1"/>
</dbReference>
<evidence type="ECO:0000313" key="4">
    <source>
        <dbReference type="Proteomes" id="UP001500507"/>
    </source>
</evidence>
<dbReference type="NCBIfam" id="NF033707">
    <property type="entry name" value="T9SS_sortase"/>
    <property type="match status" value="1"/>
</dbReference>